<dbReference type="AlphaFoldDB" id="A0A1M6SQT4"/>
<dbReference type="STRING" id="1121266.SAMN02745883_02115"/>
<gene>
    <name evidence="1" type="ORF">SAMN02745883_02115</name>
</gene>
<reference evidence="1 2" key="1">
    <citation type="submission" date="2016-11" db="EMBL/GenBank/DDBJ databases">
        <authorList>
            <person name="Jaros S."/>
            <person name="Januszkiewicz K."/>
            <person name="Wedrychowicz H."/>
        </authorList>
    </citation>
    <scope>NUCLEOTIDE SEQUENCE [LARGE SCALE GENOMIC DNA]</scope>
    <source>
        <strain evidence="1 2">DSM 14501</strain>
    </source>
</reference>
<keyword evidence="2" id="KW-1185">Reference proteome</keyword>
<organism evidence="1 2">
    <name type="scientific">Caminicella sporogenes DSM 14501</name>
    <dbReference type="NCBI Taxonomy" id="1121266"/>
    <lineage>
        <taxon>Bacteria</taxon>
        <taxon>Bacillati</taxon>
        <taxon>Bacillota</taxon>
        <taxon>Clostridia</taxon>
        <taxon>Peptostreptococcales</taxon>
        <taxon>Caminicellaceae</taxon>
        <taxon>Caminicella</taxon>
    </lineage>
</organism>
<dbReference type="EMBL" id="FRAJ01000020">
    <property type="protein sequence ID" value="SHK46997.1"/>
    <property type="molecule type" value="Genomic_DNA"/>
</dbReference>
<evidence type="ECO:0000313" key="2">
    <source>
        <dbReference type="Proteomes" id="UP000184082"/>
    </source>
</evidence>
<protein>
    <submittedName>
        <fullName evidence="1">Uncharacterized protein</fullName>
    </submittedName>
</protein>
<dbReference type="Proteomes" id="UP000184082">
    <property type="component" value="Unassembled WGS sequence"/>
</dbReference>
<evidence type="ECO:0000313" key="1">
    <source>
        <dbReference type="EMBL" id="SHK46997.1"/>
    </source>
</evidence>
<proteinExistence type="predicted"/>
<accession>A0A1M6SQT4</accession>
<sequence>MNKREKMYVIVIIILLAILTVKSLFLDEFKPRTYEEKMFKEYVEKLTYKRYNNNFFMKKGLINFRVVSIKKIDDKGISIIEVKDENNNNYKQVKISGKYKAKIRKYVLHILPYGEDKVLSRK</sequence>
<name>A0A1M6SQT4_9FIRM</name>
<dbReference type="RefSeq" id="WP_072968337.1">
    <property type="nucleotide sequence ID" value="NZ_FRAJ01000020.1"/>
</dbReference>